<dbReference type="SUPFAM" id="SSF46785">
    <property type="entry name" value="Winged helix' DNA-binding domain"/>
    <property type="match status" value="1"/>
</dbReference>
<dbReference type="GO" id="GO:0005829">
    <property type="term" value="C:cytosol"/>
    <property type="evidence" value="ECO:0007669"/>
    <property type="project" value="TreeGrafter"/>
</dbReference>
<proteinExistence type="predicted"/>
<dbReference type="InterPro" id="IPR050397">
    <property type="entry name" value="Env_Response_Regulators"/>
</dbReference>
<gene>
    <name evidence="6" type="ORF">EP13_11995</name>
</gene>
<dbReference type="GeneID" id="78255624"/>
<dbReference type="Proteomes" id="UP000056090">
    <property type="component" value="Chromosome"/>
</dbReference>
<dbReference type="Gene3D" id="1.10.10.10">
    <property type="entry name" value="Winged helix-like DNA-binding domain superfamily/Winged helix DNA-binding domain"/>
    <property type="match status" value="1"/>
</dbReference>
<dbReference type="InterPro" id="IPR018490">
    <property type="entry name" value="cNMP-bd_dom_sf"/>
</dbReference>
<keyword evidence="2" id="KW-0238">DNA-binding</keyword>
<keyword evidence="7" id="KW-1185">Reference proteome</keyword>
<evidence type="ECO:0000259" key="5">
    <source>
        <dbReference type="PROSITE" id="PS51063"/>
    </source>
</evidence>
<dbReference type="InterPro" id="IPR036388">
    <property type="entry name" value="WH-like_DNA-bd_sf"/>
</dbReference>
<dbReference type="KEGG" id="aal:EP13_11995"/>
<dbReference type="CDD" id="cd00038">
    <property type="entry name" value="CAP_ED"/>
    <property type="match status" value="1"/>
</dbReference>
<evidence type="ECO:0000256" key="3">
    <source>
        <dbReference type="ARBA" id="ARBA00023163"/>
    </source>
</evidence>
<feature type="domain" description="Cyclic nucleotide-binding" evidence="4">
    <location>
        <begin position="15"/>
        <end position="118"/>
    </location>
</feature>
<dbReference type="InterPro" id="IPR036390">
    <property type="entry name" value="WH_DNA-bd_sf"/>
</dbReference>
<dbReference type="Pfam" id="PF00027">
    <property type="entry name" value="cNMP_binding"/>
    <property type="match status" value="1"/>
</dbReference>
<dbReference type="AlphaFoldDB" id="A0A075P0H8"/>
<dbReference type="eggNOG" id="COG0664">
    <property type="taxonomic scope" value="Bacteria"/>
</dbReference>
<dbReference type="SMART" id="SM00419">
    <property type="entry name" value="HTH_CRP"/>
    <property type="match status" value="1"/>
</dbReference>
<evidence type="ECO:0000256" key="1">
    <source>
        <dbReference type="ARBA" id="ARBA00023015"/>
    </source>
</evidence>
<keyword evidence="1" id="KW-0805">Transcription regulation</keyword>
<dbReference type="GO" id="GO:0003700">
    <property type="term" value="F:DNA-binding transcription factor activity"/>
    <property type="evidence" value="ECO:0007669"/>
    <property type="project" value="TreeGrafter"/>
</dbReference>
<dbReference type="Pfam" id="PF13545">
    <property type="entry name" value="HTH_Crp_2"/>
    <property type="match status" value="1"/>
</dbReference>
<sequence length="230" mass="26060">MLKEEYKRRLSRATWFASIPVELQTVVFENMRCRHFDAGHLLHGKGDEGVGFYGVCEGRIRVMNTSNDGKALLLALLGPGTWFGEISLFDDLPRTHDSYCDVDTWVGIIPKTAFKRMLESHPQLYPHFTRLLCSRVRSAFQFIDSSAGLSLKQQLVKRLLMLSTSFGQYQPTQNSVVLRLSQESLAQMINSSRQTVNQLLQGLQAEGVVRVHYGQITVMDMNGMFALLNE</sequence>
<evidence type="ECO:0000313" key="6">
    <source>
        <dbReference type="EMBL" id="AIF99346.1"/>
    </source>
</evidence>
<reference evidence="6 7" key="1">
    <citation type="submission" date="2014-06" db="EMBL/GenBank/DDBJ databases">
        <title>Genomes of Alteromonas australica, a world apart.</title>
        <authorList>
            <person name="Gonzaga A."/>
            <person name="Lopez-Perez M."/>
            <person name="Rodriguez-Valera F."/>
        </authorList>
    </citation>
    <scope>NUCLEOTIDE SEQUENCE [LARGE SCALE GENOMIC DNA]</scope>
    <source>
        <strain evidence="6 7">H 17</strain>
    </source>
</reference>
<evidence type="ECO:0000256" key="2">
    <source>
        <dbReference type="ARBA" id="ARBA00023125"/>
    </source>
</evidence>
<name>A0A075P0H8_9ALTE</name>
<feature type="domain" description="HTH crp-type" evidence="5">
    <location>
        <begin position="149"/>
        <end position="222"/>
    </location>
</feature>
<dbReference type="GO" id="GO:0003677">
    <property type="term" value="F:DNA binding"/>
    <property type="evidence" value="ECO:0007669"/>
    <property type="project" value="UniProtKB-KW"/>
</dbReference>
<dbReference type="PANTHER" id="PTHR24567">
    <property type="entry name" value="CRP FAMILY TRANSCRIPTIONAL REGULATORY PROTEIN"/>
    <property type="match status" value="1"/>
</dbReference>
<dbReference type="PROSITE" id="PS51063">
    <property type="entry name" value="HTH_CRP_2"/>
    <property type="match status" value="1"/>
</dbReference>
<dbReference type="SMART" id="SM00100">
    <property type="entry name" value="cNMP"/>
    <property type="match status" value="1"/>
</dbReference>
<organism evidence="6 7">
    <name type="scientific">Alteromonas australica</name>
    <dbReference type="NCBI Taxonomy" id="589873"/>
    <lineage>
        <taxon>Bacteria</taxon>
        <taxon>Pseudomonadati</taxon>
        <taxon>Pseudomonadota</taxon>
        <taxon>Gammaproteobacteria</taxon>
        <taxon>Alteromonadales</taxon>
        <taxon>Alteromonadaceae</taxon>
        <taxon>Alteromonas/Salinimonas group</taxon>
        <taxon>Alteromonas</taxon>
    </lineage>
</organism>
<evidence type="ECO:0000259" key="4">
    <source>
        <dbReference type="PROSITE" id="PS50042"/>
    </source>
</evidence>
<dbReference type="SUPFAM" id="SSF51206">
    <property type="entry name" value="cAMP-binding domain-like"/>
    <property type="match status" value="1"/>
</dbReference>
<dbReference type="InterPro" id="IPR014710">
    <property type="entry name" value="RmlC-like_jellyroll"/>
</dbReference>
<dbReference type="InterPro" id="IPR012318">
    <property type="entry name" value="HTH_CRP"/>
</dbReference>
<dbReference type="Gene3D" id="2.60.120.10">
    <property type="entry name" value="Jelly Rolls"/>
    <property type="match status" value="1"/>
</dbReference>
<dbReference type="InterPro" id="IPR000595">
    <property type="entry name" value="cNMP-bd_dom"/>
</dbReference>
<keyword evidence="3" id="KW-0804">Transcription</keyword>
<evidence type="ECO:0000313" key="7">
    <source>
        <dbReference type="Proteomes" id="UP000056090"/>
    </source>
</evidence>
<dbReference type="PROSITE" id="PS50042">
    <property type="entry name" value="CNMP_BINDING_3"/>
    <property type="match status" value="1"/>
</dbReference>
<protein>
    <submittedName>
        <fullName evidence="6">Cyclic nucleotide-binding protein</fullName>
    </submittedName>
</protein>
<dbReference type="EMBL" id="CP008849">
    <property type="protein sequence ID" value="AIF99346.1"/>
    <property type="molecule type" value="Genomic_DNA"/>
</dbReference>
<accession>A0A075P0H8</accession>
<dbReference type="RefSeq" id="WP_044057446.1">
    <property type="nucleotide sequence ID" value="NZ_CBCSKJ010000003.1"/>
</dbReference>
<dbReference type="PANTHER" id="PTHR24567:SF74">
    <property type="entry name" value="HTH-TYPE TRANSCRIPTIONAL REGULATOR ARCR"/>
    <property type="match status" value="1"/>
</dbReference>